<dbReference type="GO" id="GO:0006629">
    <property type="term" value="P:lipid metabolic process"/>
    <property type="evidence" value="ECO:0007669"/>
    <property type="project" value="InterPro"/>
</dbReference>
<dbReference type="InterPro" id="IPR005804">
    <property type="entry name" value="FA_desaturase_dom"/>
</dbReference>
<organism evidence="3 4">
    <name type="scientific">Seminavis robusta</name>
    <dbReference type="NCBI Taxonomy" id="568900"/>
    <lineage>
        <taxon>Eukaryota</taxon>
        <taxon>Sar</taxon>
        <taxon>Stramenopiles</taxon>
        <taxon>Ochrophyta</taxon>
        <taxon>Bacillariophyta</taxon>
        <taxon>Bacillariophyceae</taxon>
        <taxon>Bacillariophycidae</taxon>
        <taxon>Naviculales</taxon>
        <taxon>Naviculaceae</taxon>
        <taxon>Seminavis</taxon>
    </lineage>
</organism>
<comment type="caution">
    <text evidence="3">The sequence shown here is derived from an EMBL/GenBank/DDBJ whole genome shotgun (WGS) entry which is preliminary data.</text>
</comment>
<dbReference type="PANTHER" id="PTHR32100">
    <property type="entry name" value="OMEGA-6 FATTY ACID DESATURASE, CHLOROPLASTIC"/>
    <property type="match status" value="1"/>
</dbReference>
<keyword evidence="1" id="KW-0472">Membrane</keyword>
<feature type="domain" description="Fatty acid desaturase" evidence="2">
    <location>
        <begin position="268"/>
        <end position="446"/>
    </location>
</feature>
<dbReference type="Proteomes" id="UP001153069">
    <property type="component" value="Unassembled WGS sequence"/>
</dbReference>
<dbReference type="EMBL" id="CAICTM010000008">
    <property type="protein sequence ID" value="CAB9496723.1"/>
    <property type="molecule type" value="Genomic_DNA"/>
</dbReference>
<keyword evidence="1" id="KW-0812">Transmembrane</keyword>
<evidence type="ECO:0000259" key="2">
    <source>
        <dbReference type="Pfam" id="PF00487"/>
    </source>
</evidence>
<keyword evidence="4" id="KW-1185">Reference proteome</keyword>
<feature type="transmembrane region" description="Helical" evidence="1">
    <location>
        <begin position="324"/>
        <end position="345"/>
    </location>
</feature>
<dbReference type="CDD" id="cd03507">
    <property type="entry name" value="Delta12-FADS-like"/>
    <property type="match status" value="1"/>
</dbReference>
<keyword evidence="1" id="KW-1133">Transmembrane helix</keyword>
<feature type="transmembrane region" description="Helical" evidence="1">
    <location>
        <begin position="167"/>
        <end position="189"/>
    </location>
</feature>
<protein>
    <submittedName>
        <fullName evidence="3">Delta(12) acyl-lipid conjugase (11E,13E-forming)</fullName>
    </submittedName>
</protein>
<feature type="domain" description="Fatty acid desaturase" evidence="2">
    <location>
        <begin position="133"/>
        <end position="209"/>
    </location>
</feature>
<evidence type="ECO:0000313" key="3">
    <source>
        <dbReference type="EMBL" id="CAB9496723.1"/>
    </source>
</evidence>
<dbReference type="InterPro" id="IPR012171">
    <property type="entry name" value="Fatty_acid_desaturase"/>
</dbReference>
<feature type="transmembrane region" description="Helical" evidence="1">
    <location>
        <begin position="136"/>
        <end position="155"/>
    </location>
</feature>
<accession>A0A9N8H4H5</accession>
<reference evidence="3" key="1">
    <citation type="submission" date="2020-06" db="EMBL/GenBank/DDBJ databases">
        <authorList>
            <consortium name="Plant Systems Biology data submission"/>
        </authorList>
    </citation>
    <scope>NUCLEOTIDE SEQUENCE</scope>
    <source>
        <strain evidence="3">D6</strain>
    </source>
</reference>
<sequence length="502" mass="57421">MTTEENSEKKEEVTTTTAIASASSGRTEVYEKQKMYIRGDPAFEWVSPFSPDRVDPLVSKKVVEFPTRSELKAVIPPHCFERSLFWSFFYVIRDIVQGIIVVYLTTQVFQLSTEPPQFEENASIATKVTAWLAWRLAWNIYAGVMAAAAGGLWVIGHECGHGAFSDYQWVNGLVGWTLHSAMLVPYFSWAFSHAKHHRRTNDMEDGETHVPCTYQDVGLLKQSTSAGTSTYQRASMKQVQEKMVGSGGLYQVLSNFFYANAQLQEMMGDEFFSFCLLYFRLFFLFQFYLMGAKADGKVPKTKGNWEDHFRPQSDLFPPKMKWKVIASDIGCGITISILAVCSYFYGFRAVWFWYFGPYTHIHMFLVGVTWLQHTDPTIPHFDEQNWTWMVGALAGTIDRPMYGWVNYGSHNICTTHVVHHCFHTIPHYRALEATKAIRDFLEPKGLYNYDPTPVEHACFKIAKRCHFVDSHTDGVQYYQSLMDVPKSTTTSAANTANKEKQN</sequence>
<dbReference type="Pfam" id="PF00487">
    <property type="entry name" value="FA_desaturase"/>
    <property type="match status" value="2"/>
</dbReference>
<dbReference type="AlphaFoldDB" id="A0A9N8H4H5"/>
<dbReference type="GO" id="GO:0016491">
    <property type="term" value="F:oxidoreductase activity"/>
    <property type="evidence" value="ECO:0007669"/>
    <property type="project" value="InterPro"/>
</dbReference>
<evidence type="ECO:0000256" key="1">
    <source>
        <dbReference type="SAM" id="Phobius"/>
    </source>
</evidence>
<gene>
    <name evidence="3" type="ORF">SEMRO_8_G006890.1</name>
</gene>
<proteinExistence type="predicted"/>
<evidence type="ECO:0000313" key="4">
    <source>
        <dbReference type="Proteomes" id="UP001153069"/>
    </source>
</evidence>
<name>A0A9N8H4H5_9STRA</name>
<feature type="transmembrane region" description="Helical" evidence="1">
    <location>
        <begin position="351"/>
        <end position="371"/>
    </location>
</feature>
<feature type="transmembrane region" description="Helical" evidence="1">
    <location>
        <begin position="271"/>
        <end position="290"/>
    </location>
</feature>
<dbReference type="OrthoDB" id="1461976at2759"/>